<feature type="domain" description="Peptidase M13 N-terminal" evidence="12">
    <location>
        <begin position="66"/>
        <end position="460"/>
    </location>
</feature>
<dbReference type="InterPro" id="IPR000718">
    <property type="entry name" value="Peptidase_M13"/>
</dbReference>
<dbReference type="PANTHER" id="PTHR11733:SF240">
    <property type="entry name" value="GH14155P-RELATED"/>
    <property type="match status" value="1"/>
</dbReference>
<dbReference type="InterPro" id="IPR019351">
    <property type="entry name" value="DUF2039"/>
</dbReference>
<keyword evidence="7" id="KW-0862">Zinc</keyword>
<keyword evidence="6" id="KW-0378">Hydrolase</keyword>
<evidence type="ECO:0000256" key="1">
    <source>
        <dbReference type="ARBA" id="ARBA00001947"/>
    </source>
</evidence>
<evidence type="ECO:0000256" key="5">
    <source>
        <dbReference type="ARBA" id="ARBA00022723"/>
    </source>
</evidence>
<evidence type="ECO:0000256" key="6">
    <source>
        <dbReference type="ARBA" id="ARBA00022801"/>
    </source>
</evidence>
<dbReference type="EMBL" id="JAIFRP010004405">
    <property type="protein sequence ID" value="KAK2576856.1"/>
    <property type="molecule type" value="Genomic_DNA"/>
</dbReference>
<comment type="similarity">
    <text evidence="3">Belongs to the peptidase M13 family.</text>
</comment>
<feature type="region of interest" description="Disordered" evidence="9">
    <location>
        <begin position="1589"/>
        <end position="1608"/>
    </location>
</feature>
<evidence type="ECO:0000256" key="8">
    <source>
        <dbReference type="ARBA" id="ARBA00023049"/>
    </source>
</evidence>
<keyword evidence="4" id="KW-0645">Protease</keyword>
<evidence type="ECO:0000259" key="12">
    <source>
        <dbReference type="Pfam" id="PF05649"/>
    </source>
</evidence>
<dbReference type="GO" id="GO:0004222">
    <property type="term" value="F:metalloendopeptidase activity"/>
    <property type="evidence" value="ECO:0007669"/>
    <property type="project" value="InterPro"/>
</dbReference>
<keyword evidence="10" id="KW-0472">Membrane</keyword>
<reference evidence="13" key="1">
    <citation type="submission" date="2021-08" db="EMBL/GenBank/DDBJ databases">
        <authorList>
            <person name="Misof B."/>
            <person name="Oliver O."/>
            <person name="Podsiadlowski L."/>
            <person name="Donath A."/>
            <person name="Peters R."/>
            <person name="Mayer C."/>
            <person name="Rust J."/>
            <person name="Gunkel S."/>
            <person name="Lesny P."/>
            <person name="Martin S."/>
            <person name="Oeyen J.P."/>
            <person name="Petersen M."/>
            <person name="Panagiotis P."/>
            <person name="Wilbrandt J."/>
            <person name="Tanja T."/>
        </authorList>
    </citation>
    <scope>NUCLEOTIDE SEQUENCE</scope>
    <source>
        <strain evidence="13">GBR_01_08_01A</strain>
        <tissue evidence="13">Thorax + abdomen</tissue>
    </source>
</reference>
<gene>
    <name evidence="13" type="ORF">KPH14_005488</name>
</gene>
<evidence type="ECO:0000259" key="11">
    <source>
        <dbReference type="Pfam" id="PF01431"/>
    </source>
</evidence>
<dbReference type="CDD" id="cd08662">
    <property type="entry name" value="M13"/>
    <property type="match status" value="2"/>
</dbReference>
<evidence type="ECO:0000256" key="2">
    <source>
        <dbReference type="ARBA" id="ARBA00004401"/>
    </source>
</evidence>
<protein>
    <submittedName>
        <fullName evidence="13">Uncharacterized protein</fullName>
    </submittedName>
</protein>
<proteinExistence type="inferred from homology"/>
<comment type="caution">
    <text evidence="13">The sequence shown here is derived from an EMBL/GenBank/DDBJ whole genome shotgun (WGS) entry which is preliminary data.</text>
</comment>
<dbReference type="GO" id="GO:0005886">
    <property type="term" value="C:plasma membrane"/>
    <property type="evidence" value="ECO:0007669"/>
    <property type="project" value="UniProtKB-SubCell"/>
</dbReference>
<feature type="compositionally biased region" description="Basic and acidic residues" evidence="9">
    <location>
        <begin position="1540"/>
        <end position="1553"/>
    </location>
</feature>
<feature type="domain" description="Peptidase M13 N-terminal" evidence="12">
    <location>
        <begin position="773"/>
        <end position="1174"/>
    </location>
</feature>
<evidence type="ECO:0000313" key="13">
    <source>
        <dbReference type="EMBL" id="KAK2576856.1"/>
    </source>
</evidence>
<keyword evidence="14" id="KW-1185">Reference proteome</keyword>
<dbReference type="PRINTS" id="PR00786">
    <property type="entry name" value="NEPRILYSIN"/>
</dbReference>
<dbReference type="InterPro" id="IPR018497">
    <property type="entry name" value="Peptidase_M13_C"/>
</dbReference>
<dbReference type="InterPro" id="IPR008753">
    <property type="entry name" value="Peptidase_M13_N"/>
</dbReference>
<dbReference type="SUPFAM" id="SSF55486">
    <property type="entry name" value="Metalloproteases ('zincins'), catalytic domain"/>
    <property type="match status" value="2"/>
</dbReference>
<organism evidence="13 14">
    <name type="scientific">Odynerus spinipes</name>
    <dbReference type="NCBI Taxonomy" id="1348599"/>
    <lineage>
        <taxon>Eukaryota</taxon>
        <taxon>Metazoa</taxon>
        <taxon>Ecdysozoa</taxon>
        <taxon>Arthropoda</taxon>
        <taxon>Hexapoda</taxon>
        <taxon>Insecta</taxon>
        <taxon>Pterygota</taxon>
        <taxon>Neoptera</taxon>
        <taxon>Endopterygota</taxon>
        <taxon>Hymenoptera</taxon>
        <taxon>Apocrita</taxon>
        <taxon>Aculeata</taxon>
        <taxon>Vespoidea</taxon>
        <taxon>Vespidae</taxon>
        <taxon>Eumeninae</taxon>
        <taxon>Odynerus</taxon>
    </lineage>
</organism>
<dbReference type="GO" id="GO:0016485">
    <property type="term" value="P:protein processing"/>
    <property type="evidence" value="ECO:0007669"/>
    <property type="project" value="TreeGrafter"/>
</dbReference>
<dbReference type="PANTHER" id="PTHR11733">
    <property type="entry name" value="ZINC METALLOPROTEASE FAMILY M13 NEPRILYSIN-RELATED"/>
    <property type="match status" value="1"/>
</dbReference>
<evidence type="ECO:0000256" key="3">
    <source>
        <dbReference type="ARBA" id="ARBA00007357"/>
    </source>
</evidence>
<feature type="region of interest" description="Disordered" evidence="9">
    <location>
        <begin position="1540"/>
        <end position="1569"/>
    </location>
</feature>
<feature type="compositionally biased region" description="Acidic residues" evidence="9">
    <location>
        <begin position="1592"/>
        <end position="1608"/>
    </location>
</feature>
<dbReference type="Pfam" id="PF05649">
    <property type="entry name" value="Peptidase_M13_N"/>
    <property type="match status" value="2"/>
</dbReference>
<keyword evidence="10" id="KW-0812">Transmembrane</keyword>
<keyword evidence="5" id="KW-0479">Metal-binding</keyword>
<keyword evidence="8" id="KW-0482">Metalloprotease</keyword>
<dbReference type="InterPro" id="IPR024079">
    <property type="entry name" value="MetalloPept_cat_dom_sf"/>
</dbReference>
<feature type="domain" description="Peptidase M13 C-terminal" evidence="11">
    <location>
        <begin position="483"/>
        <end position="695"/>
    </location>
</feature>
<comment type="subcellular location">
    <subcellularLocation>
        <location evidence="2">Cell membrane</location>
        <topology evidence="2">Single-pass type II membrane protein</topology>
    </subcellularLocation>
</comment>
<dbReference type="Gene3D" id="3.40.390.10">
    <property type="entry name" value="Collagenase (Catalytic Domain)"/>
    <property type="match status" value="3"/>
</dbReference>
<keyword evidence="10" id="KW-1133">Transmembrane helix</keyword>
<feature type="transmembrane region" description="Helical" evidence="10">
    <location>
        <begin position="12"/>
        <end position="31"/>
    </location>
</feature>
<dbReference type="Pfam" id="PF01431">
    <property type="entry name" value="Peptidase_M13"/>
    <property type="match status" value="2"/>
</dbReference>
<evidence type="ECO:0000256" key="9">
    <source>
        <dbReference type="SAM" id="MobiDB-lite"/>
    </source>
</evidence>
<dbReference type="Proteomes" id="UP001258017">
    <property type="component" value="Unassembled WGS sequence"/>
</dbReference>
<accession>A0AAD9VJC2</accession>
<reference evidence="13" key="2">
    <citation type="journal article" date="2023" name="Commun. Biol.">
        <title>Intrasexual cuticular hydrocarbon dimorphism in a wasp sheds light on hydrocarbon biosynthesis genes in Hymenoptera.</title>
        <authorList>
            <person name="Moris V.C."/>
            <person name="Podsiadlowski L."/>
            <person name="Martin S."/>
            <person name="Oeyen J.P."/>
            <person name="Donath A."/>
            <person name="Petersen M."/>
            <person name="Wilbrandt J."/>
            <person name="Misof B."/>
            <person name="Liedtke D."/>
            <person name="Thamm M."/>
            <person name="Scheiner R."/>
            <person name="Schmitt T."/>
            <person name="Niehuis O."/>
        </authorList>
    </citation>
    <scope>NUCLEOTIDE SEQUENCE</scope>
    <source>
        <strain evidence="13">GBR_01_08_01A</strain>
    </source>
</reference>
<dbReference type="InterPro" id="IPR042089">
    <property type="entry name" value="Peptidase_M13_dom_2"/>
</dbReference>
<evidence type="ECO:0000256" key="4">
    <source>
        <dbReference type="ARBA" id="ARBA00022670"/>
    </source>
</evidence>
<feature type="domain" description="Peptidase M13 C-terminal" evidence="11">
    <location>
        <begin position="1206"/>
        <end position="1393"/>
    </location>
</feature>
<comment type="cofactor">
    <cofactor evidence="1">
        <name>Zn(2+)</name>
        <dbReference type="ChEBI" id="CHEBI:29105"/>
    </cofactor>
</comment>
<dbReference type="Gene3D" id="1.10.1380.10">
    <property type="entry name" value="Neutral endopeptidase , domain2"/>
    <property type="match status" value="2"/>
</dbReference>
<name>A0AAD9VJC2_9HYME</name>
<dbReference type="Pfam" id="PF10217">
    <property type="entry name" value="DUF2039"/>
    <property type="match status" value="1"/>
</dbReference>
<evidence type="ECO:0000256" key="10">
    <source>
        <dbReference type="SAM" id="Phobius"/>
    </source>
</evidence>
<dbReference type="GO" id="GO:0046872">
    <property type="term" value="F:metal ion binding"/>
    <property type="evidence" value="ECO:0007669"/>
    <property type="project" value="UniProtKB-KW"/>
</dbReference>
<sequence length="1608" mass="187536">MIKPTGCRLIVLRFFVIINFVSWTVLVHGTYPWSNVIPTKIAVCKEPECHERAKNLLESIDKDVDPCFDFYEYVCGKWRKKNPIPFYQFEWSVDSKLDVRAIREMSVLLKRDIFQSDNDKVKRAKTLYHMCNSLPSTPIGPAASLKSIIKEAGPWPLFHPKEKYRVSWYDVHDYYVSVAGDTGLFGISLRYDEEIDEILIKLNNIAHPCGLIQRLGEWSNETIYKYQAFLLMLARTVANENREPNDEDLLQDIADVIIFREKLEKSNPVTVEYAPLTIKYFTMWYNIKTTAQKGAKKIPWLEIFRKVLKNTGIEINEETKVEISSRQAFANLPRLLTTTPQHVIVNHLHLHFIEKHILLDDKLNAALSKVLIHNGKIMGTVVPRRDRSAACVLTHPLKETLGNMYVSTLFRKGTRDSALYYAKIIKNMIKMHISGSSWLDDSTKVMLLTKLANIDVYMGYRDNRKAESVEQKDIKMTPYRAMSFYSPKENSIFISAGYFRPPVYGNQVPSAVNYGTISTFIAYEMYQALTGQHVHKHPMNSTGKCRYCWSDEMLKEFDTKSTCFKDMYTDLTDKELDKIKPTPKSNGAQTLLKNMAEVMALRTTMEAFKKLLWEANGKCRILPHFKDLTCQKLFFLSYASTFCSVSPTWSLLKQMQLGIHSTPRLRVNVPLSSMEEFREAFQCPANSPMVSEKRCWLCLPLQKSPGVVMMRNYLRPRIRYIYVISLIISKVFVKGENRPWDTISNIKYEICTDFKCFERAQYVENSVDKSIDPCKDFYQYACGKWIKNHPVPQTEVEYSIETYLKRIAVLRVQQLLEQHNFPNDTANVKAARKVYRECMKKPDLGRVDARVLRFHMNKVGFWPMCSSSGHDLTSSKSWIKIFKYYLTISRDSSLFDMVITINEKKEPIIQIEELTSPFVMLDVIRWSKVKEEHYTRFLKSLIKSLKIFLFPECKVIERVQEVIHFRKQLDELIKETSLKKQEHIEHIETTTIQKFQEWYNNKVSNLRSRSFIPWLEILRTAFPTVNGQEIDGNTQLNVANKEYFDLLAGLIDQTPYRVIVNHIQLYFAERHLKLDSKLKKLLHEIILKDDTFYDDILMNIDAIYICILEHPMQVTIANMYNEAYLTQDIETDFYALVGDVKEMLKVQMLQSKWLHTKMKFTLAEKLSRTQAFIGVRDVIDNKWKRPWLHDKKKLAIRMTPSFIPDASYTLTNEYVLIGTGYLQDPIYDLRVPYAMNYGSLGSLLGHEFFHSFQTSLSSKYNKFLKNGDNETTNLYEQKTSCFVEHYKQFDVKDLNDLPASYYVKPDPVQTLEENIADTMGMKAAYDGYRRKLWQNRSVCQTPLFDLSFSCDQLFFISFALTFCGNIPSTEIRKMLKRLDHLPPRIRLNNTIMSCQKGNANRSRPQKYKNHTAFKNDLHDTSHKTKFINNIEVANVCERCKKIIEWKIKYKKYKPLKAPAKCTKCEQKNVKHAYHIMCLPCAKQHQVCPKCGEKRDIIEGKPSREESVKLDVELQALLKKLPERKRRTFVRYMNRKCDTKKTNSEITTDEKENSEAGDVDEENEKSTEALTLKKEDLLEKLKALVLKEGKDDDFNDDFDDDSEDDLDSM</sequence>
<dbReference type="PROSITE" id="PS51885">
    <property type="entry name" value="NEPRILYSIN"/>
    <property type="match status" value="2"/>
</dbReference>
<evidence type="ECO:0000256" key="7">
    <source>
        <dbReference type="ARBA" id="ARBA00022833"/>
    </source>
</evidence>
<evidence type="ECO:0000313" key="14">
    <source>
        <dbReference type="Proteomes" id="UP001258017"/>
    </source>
</evidence>